<name>A0A0R0C3S9_9GAMM</name>
<dbReference type="RefSeq" id="WP_057633593.1">
    <property type="nucleotide sequence ID" value="NZ_LDJI01000019.1"/>
</dbReference>
<dbReference type="PATRIC" id="fig|405444.3.peg.979"/>
<evidence type="ECO:0000256" key="6">
    <source>
        <dbReference type="ARBA" id="ARBA00023136"/>
    </source>
</evidence>
<protein>
    <recommendedName>
        <fullName evidence="9">Glycosyl/glycerophosphate transferase</fullName>
    </recommendedName>
</protein>
<dbReference type="GO" id="GO:0047355">
    <property type="term" value="F:CDP-glycerol glycerophosphotransferase activity"/>
    <property type="evidence" value="ECO:0007669"/>
    <property type="project" value="InterPro"/>
</dbReference>
<sequence>MSADGFSFLSDSLVKAVKLPWFAVLSCLAMLGRRDKNLWVFSRRSGVGDGPLSLALKVRTSNPEVRIVWLTQNLRDDQLAAAQQLEFVRRDSWKALRICLRAGVGVMTNGFSDLRGPAIWGAVVVQLWHGAPLKRIGRDRVGHGGRSPGLLRAMIDRFEVFWNSHYTYVIAGSPLAADRLASAMSLAPEKVVVAGDPRMDLLGQGAPESRRMLEALAQRSGLGGRSFFAIIAPTWRDGGEASVNADEKTRLLVAARSDLVIFFRAHPHSAEMEVLADMSNVIALPPDVFPDVTSLLAGFDMLLTDYSSIAMDFSVLGRPIILVAPDLNAYVTSPGLYEDYCDFSANMNFTSWTDGLMELYALCAGNSPLADKYAGLSRGMAVRYHPFGSEGNAARVASLVLDRRKRK</sequence>
<proteinExistence type="inferred from homology"/>
<dbReference type="Gene3D" id="3.40.50.12580">
    <property type="match status" value="1"/>
</dbReference>
<evidence type="ECO:0000313" key="8">
    <source>
        <dbReference type="Proteomes" id="UP000050864"/>
    </source>
</evidence>
<dbReference type="InterPro" id="IPR043148">
    <property type="entry name" value="TagF_C"/>
</dbReference>
<evidence type="ECO:0008006" key="9">
    <source>
        <dbReference type="Google" id="ProtNLM"/>
    </source>
</evidence>
<reference evidence="7 8" key="1">
    <citation type="submission" date="2015-05" db="EMBL/GenBank/DDBJ databases">
        <title>Genome sequencing and analysis of members of genus Stenotrophomonas.</title>
        <authorList>
            <person name="Patil P.P."/>
            <person name="Midha S."/>
            <person name="Patil P.B."/>
        </authorList>
    </citation>
    <scope>NUCLEOTIDE SEQUENCE [LARGE SCALE GENOMIC DNA]</scope>
    <source>
        <strain evidence="7 8">DSM 18929</strain>
    </source>
</reference>
<evidence type="ECO:0000256" key="3">
    <source>
        <dbReference type="ARBA" id="ARBA00022475"/>
    </source>
</evidence>
<dbReference type="GO" id="GO:0019350">
    <property type="term" value="P:teichoic acid biosynthetic process"/>
    <property type="evidence" value="ECO:0007669"/>
    <property type="project" value="UniProtKB-KW"/>
</dbReference>
<organism evidence="7 8">
    <name type="scientific">Stenotrophomonas humi</name>
    <dbReference type="NCBI Taxonomy" id="405444"/>
    <lineage>
        <taxon>Bacteria</taxon>
        <taxon>Pseudomonadati</taxon>
        <taxon>Pseudomonadota</taxon>
        <taxon>Gammaproteobacteria</taxon>
        <taxon>Lysobacterales</taxon>
        <taxon>Lysobacteraceae</taxon>
        <taxon>Stenotrophomonas</taxon>
    </lineage>
</organism>
<gene>
    <name evidence="7" type="ORF">ABB26_09820</name>
</gene>
<dbReference type="PANTHER" id="PTHR37316">
    <property type="entry name" value="TEICHOIC ACID GLYCEROL-PHOSPHATE PRIMASE"/>
    <property type="match status" value="1"/>
</dbReference>
<dbReference type="SUPFAM" id="SSF53756">
    <property type="entry name" value="UDP-Glycosyltransferase/glycogen phosphorylase"/>
    <property type="match status" value="1"/>
</dbReference>
<dbReference type="PANTHER" id="PTHR37316:SF3">
    <property type="entry name" value="TEICHOIC ACID GLYCEROL-PHOSPHATE TRANSFERASE"/>
    <property type="match status" value="1"/>
</dbReference>
<keyword evidence="6" id="KW-0472">Membrane</keyword>
<dbReference type="InterPro" id="IPR043149">
    <property type="entry name" value="TagF_N"/>
</dbReference>
<evidence type="ECO:0000256" key="5">
    <source>
        <dbReference type="ARBA" id="ARBA00022944"/>
    </source>
</evidence>
<dbReference type="EMBL" id="LDJI01000019">
    <property type="protein sequence ID" value="KRG63878.1"/>
    <property type="molecule type" value="Genomic_DNA"/>
</dbReference>
<comment type="caution">
    <text evidence="7">The sequence shown here is derived from an EMBL/GenBank/DDBJ whole genome shotgun (WGS) entry which is preliminary data.</text>
</comment>
<dbReference type="AlphaFoldDB" id="A0A0R0C3S9"/>
<keyword evidence="4" id="KW-0808">Transferase</keyword>
<dbReference type="InterPro" id="IPR007554">
    <property type="entry name" value="Glycerophosphate_synth"/>
</dbReference>
<dbReference type="InterPro" id="IPR051612">
    <property type="entry name" value="Teichoic_Acid_Biosynth"/>
</dbReference>
<evidence type="ECO:0000313" key="7">
    <source>
        <dbReference type="EMBL" id="KRG63878.1"/>
    </source>
</evidence>
<keyword evidence="3" id="KW-1003">Cell membrane</keyword>
<dbReference type="OrthoDB" id="5123492at2"/>
<keyword evidence="5" id="KW-0777">Teichoic acid biosynthesis</keyword>
<evidence type="ECO:0000256" key="2">
    <source>
        <dbReference type="ARBA" id="ARBA00010488"/>
    </source>
</evidence>
<accession>A0A0R0C3S9</accession>
<keyword evidence="8" id="KW-1185">Reference proteome</keyword>
<dbReference type="Proteomes" id="UP000050864">
    <property type="component" value="Unassembled WGS sequence"/>
</dbReference>
<comment type="subcellular location">
    <subcellularLocation>
        <location evidence="1">Cell membrane</location>
        <topology evidence="1">Peripheral membrane protein</topology>
    </subcellularLocation>
</comment>
<dbReference type="Gene3D" id="3.40.50.11820">
    <property type="match status" value="1"/>
</dbReference>
<evidence type="ECO:0000256" key="4">
    <source>
        <dbReference type="ARBA" id="ARBA00022679"/>
    </source>
</evidence>
<comment type="similarity">
    <text evidence="2">Belongs to the CDP-glycerol glycerophosphotransferase family.</text>
</comment>
<evidence type="ECO:0000256" key="1">
    <source>
        <dbReference type="ARBA" id="ARBA00004202"/>
    </source>
</evidence>
<dbReference type="Pfam" id="PF04464">
    <property type="entry name" value="Glyphos_transf"/>
    <property type="match status" value="1"/>
</dbReference>
<dbReference type="STRING" id="405444.ABB26_09820"/>
<dbReference type="GO" id="GO:0005886">
    <property type="term" value="C:plasma membrane"/>
    <property type="evidence" value="ECO:0007669"/>
    <property type="project" value="UniProtKB-SubCell"/>
</dbReference>